<dbReference type="KEGG" id="qsa:O6P43_013266"/>
<keyword evidence="3" id="KW-1185">Reference proteome</keyword>
<dbReference type="Proteomes" id="UP001163823">
    <property type="component" value="Chromosome 5"/>
</dbReference>
<reference evidence="2" key="1">
    <citation type="journal article" date="2023" name="Science">
        <title>Elucidation of the pathway for biosynthesis of saponin adjuvants from the soapbark tree.</title>
        <authorList>
            <person name="Reed J."/>
            <person name="Orme A."/>
            <person name="El-Demerdash A."/>
            <person name="Owen C."/>
            <person name="Martin L.B.B."/>
            <person name="Misra R.C."/>
            <person name="Kikuchi S."/>
            <person name="Rejzek M."/>
            <person name="Martin A.C."/>
            <person name="Harkess A."/>
            <person name="Leebens-Mack J."/>
            <person name="Louveau T."/>
            <person name="Stephenson M.J."/>
            <person name="Osbourn A."/>
        </authorList>
    </citation>
    <scope>NUCLEOTIDE SEQUENCE</scope>
    <source>
        <strain evidence="2">S10</strain>
    </source>
</reference>
<name>A0AAD7PVU6_QUISA</name>
<dbReference type="AlphaFoldDB" id="A0AAD7PVU6"/>
<dbReference type="EMBL" id="JARAOO010000005">
    <property type="protein sequence ID" value="KAJ7969282.1"/>
    <property type="molecule type" value="Genomic_DNA"/>
</dbReference>
<dbReference type="InterPro" id="IPR036770">
    <property type="entry name" value="Ankyrin_rpt-contain_sf"/>
</dbReference>
<proteinExistence type="predicted"/>
<dbReference type="SUPFAM" id="SSF48403">
    <property type="entry name" value="Ankyrin repeat"/>
    <property type="match status" value="1"/>
</dbReference>
<protein>
    <submittedName>
        <fullName evidence="2">Protein ACCELERATED CELL DEATH 6</fullName>
    </submittedName>
</protein>
<organism evidence="2 3">
    <name type="scientific">Quillaja saponaria</name>
    <name type="common">Soap bark tree</name>
    <dbReference type="NCBI Taxonomy" id="32244"/>
    <lineage>
        <taxon>Eukaryota</taxon>
        <taxon>Viridiplantae</taxon>
        <taxon>Streptophyta</taxon>
        <taxon>Embryophyta</taxon>
        <taxon>Tracheophyta</taxon>
        <taxon>Spermatophyta</taxon>
        <taxon>Magnoliopsida</taxon>
        <taxon>eudicotyledons</taxon>
        <taxon>Gunneridae</taxon>
        <taxon>Pentapetalae</taxon>
        <taxon>rosids</taxon>
        <taxon>fabids</taxon>
        <taxon>Fabales</taxon>
        <taxon>Quillajaceae</taxon>
        <taxon>Quillaja</taxon>
    </lineage>
</organism>
<dbReference type="Gene3D" id="1.25.40.20">
    <property type="entry name" value="Ankyrin repeat-containing domain"/>
    <property type="match status" value="1"/>
</dbReference>
<comment type="subcellular location">
    <subcellularLocation>
        <location evidence="1">Cell membrane</location>
        <topology evidence="1">Peripheral membrane protein</topology>
    </subcellularLocation>
</comment>
<accession>A0AAD7PVU6</accession>
<dbReference type="GO" id="GO:0005886">
    <property type="term" value="C:plasma membrane"/>
    <property type="evidence" value="ECO:0007669"/>
    <property type="project" value="UniProtKB-SubCell"/>
</dbReference>
<evidence type="ECO:0000256" key="1">
    <source>
        <dbReference type="ARBA" id="ARBA00004202"/>
    </source>
</evidence>
<evidence type="ECO:0000313" key="3">
    <source>
        <dbReference type="Proteomes" id="UP001163823"/>
    </source>
</evidence>
<sequence>MIHELHDAIKEGDVDQFVDVLERVSLEKKLPLTAISDQVTPVENSMLHKNVSGDTALHVATRAPSSNSNLINALLWSMIPITRIKNELGNTALHEAVMVLCNHIQVRTLVAADPEVAHYLNKMGFSPFFLASSHAKSSRFCCKYHLWREEPRRKGNSLLIAAIFDFPIGRKHPAGSRGWWLLIMDFDECMAAT</sequence>
<evidence type="ECO:0000313" key="2">
    <source>
        <dbReference type="EMBL" id="KAJ7969282.1"/>
    </source>
</evidence>
<dbReference type="PANTHER" id="PTHR24121:SF22">
    <property type="entry name" value="PROTEIN ACCELERATED CELL DEATH 6-LIKE"/>
    <property type="match status" value="1"/>
</dbReference>
<dbReference type="PANTHER" id="PTHR24121">
    <property type="entry name" value="NO MECHANORECEPTOR POTENTIAL C, ISOFORM D-RELATED"/>
    <property type="match status" value="1"/>
</dbReference>
<gene>
    <name evidence="2" type="ORF">O6P43_013266</name>
</gene>
<comment type="caution">
    <text evidence="2">The sequence shown here is derived from an EMBL/GenBank/DDBJ whole genome shotgun (WGS) entry which is preliminary data.</text>
</comment>